<dbReference type="SUPFAM" id="SSF51735">
    <property type="entry name" value="NAD(P)-binding Rossmann-fold domains"/>
    <property type="match status" value="1"/>
</dbReference>
<comment type="similarity">
    <text evidence="1">Belongs to the ornithine cyclodeaminase/mu-crystallin family.</text>
</comment>
<organism evidence="2 3">
    <name type="scientific">Microvirga puerhi</name>
    <dbReference type="NCBI Taxonomy" id="2876078"/>
    <lineage>
        <taxon>Bacteria</taxon>
        <taxon>Pseudomonadati</taxon>
        <taxon>Pseudomonadota</taxon>
        <taxon>Alphaproteobacteria</taxon>
        <taxon>Hyphomicrobiales</taxon>
        <taxon>Methylobacteriaceae</taxon>
        <taxon>Microvirga</taxon>
    </lineage>
</organism>
<accession>A0ABS7VPK6</accession>
<reference evidence="2 3" key="1">
    <citation type="submission" date="2021-09" db="EMBL/GenBank/DDBJ databases">
        <title>The complete genome sequence of a new microorganism.</title>
        <authorList>
            <person name="Zi Z."/>
        </authorList>
    </citation>
    <scope>NUCLEOTIDE SEQUENCE [LARGE SCALE GENOMIC DNA]</scope>
    <source>
        <strain evidence="2 3">WGZ8</strain>
    </source>
</reference>
<evidence type="ECO:0000313" key="3">
    <source>
        <dbReference type="Proteomes" id="UP000704176"/>
    </source>
</evidence>
<protein>
    <submittedName>
        <fullName evidence="2">Ornithine cyclodeaminase family protein</fullName>
    </submittedName>
</protein>
<dbReference type="InterPro" id="IPR003462">
    <property type="entry name" value="ODC_Mu_crystall"/>
</dbReference>
<dbReference type="InterPro" id="IPR036291">
    <property type="entry name" value="NAD(P)-bd_dom_sf"/>
</dbReference>
<dbReference type="PIRSF" id="PIRSF001439">
    <property type="entry name" value="CryM"/>
    <property type="match status" value="1"/>
</dbReference>
<dbReference type="NCBIfam" id="NF004793">
    <property type="entry name" value="PRK06141.1"/>
    <property type="match status" value="1"/>
</dbReference>
<comment type="caution">
    <text evidence="2">The sequence shown here is derived from an EMBL/GenBank/DDBJ whole genome shotgun (WGS) entry which is preliminary data.</text>
</comment>
<dbReference type="Proteomes" id="UP000704176">
    <property type="component" value="Unassembled WGS sequence"/>
</dbReference>
<dbReference type="PANTHER" id="PTHR13812:SF19">
    <property type="entry name" value="KETIMINE REDUCTASE MU-CRYSTALLIN"/>
    <property type="match status" value="1"/>
</dbReference>
<dbReference type="Gene3D" id="3.40.50.720">
    <property type="entry name" value="NAD(P)-binding Rossmann-like Domain"/>
    <property type="match status" value="1"/>
</dbReference>
<dbReference type="RefSeq" id="WP_224313957.1">
    <property type="nucleotide sequence ID" value="NZ_JAIRBM010000010.1"/>
</dbReference>
<gene>
    <name evidence="2" type="ORF">K9B37_14535</name>
</gene>
<dbReference type="Gene3D" id="3.30.1780.10">
    <property type="entry name" value="ornithine cyclodeaminase, domain 1"/>
    <property type="match status" value="1"/>
</dbReference>
<proteinExistence type="inferred from homology"/>
<dbReference type="Pfam" id="PF02423">
    <property type="entry name" value="OCD_Mu_crystall"/>
    <property type="match status" value="1"/>
</dbReference>
<dbReference type="InterPro" id="IPR023401">
    <property type="entry name" value="ODC_N"/>
</dbReference>
<keyword evidence="3" id="KW-1185">Reference proteome</keyword>
<evidence type="ECO:0000313" key="2">
    <source>
        <dbReference type="EMBL" id="MBZ6077493.1"/>
    </source>
</evidence>
<evidence type="ECO:0000256" key="1">
    <source>
        <dbReference type="ARBA" id="ARBA00008903"/>
    </source>
</evidence>
<sequence>MRVITAAEIDQALGFPDLIEALGDAFRGDLVTPVRHHHEIERPGTPATLLLMPAWTGPTAANGFVGVKIVSVFPENGAKNLPSVMGTYLLIDGATGTPLAALDGTRLTVWRTAAASALAARYLAREDTERMVMVGAGALAPFLIRAHMSQRPIREVALWNHRPEKAESLAATLRAEGLPVTAASDLEKAVRGADLVSCATLSSAPIVKGAWLKEGTHLDLVGAFNLSMREADDEALRRAQVYIDTPAAKHEGGDVAIAIKSGAIPESHVQGDLASLCRDPLKRANVAITAFKSVGAALEDLAAAMLVWQKIGQKA</sequence>
<name>A0ABS7VPK6_9HYPH</name>
<dbReference type="PANTHER" id="PTHR13812">
    <property type="entry name" value="KETIMINE REDUCTASE MU-CRYSTALLIN"/>
    <property type="match status" value="1"/>
</dbReference>
<dbReference type="EMBL" id="JAIRBM010000010">
    <property type="protein sequence ID" value="MBZ6077493.1"/>
    <property type="molecule type" value="Genomic_DNA"/>
</dbReference>